<proteinExistence type="predicted"/>
<protein>
    <submittedName>
        <fullName evidence="1">Uncharacterized protein</fullName>
    </submittedName>
</protein>
<gene>
    <name evidence="1" type="ORF">LOK49_LG04G00648</name>
</gene>
<keyword evidence="2" id="KW-1185">Reference proteome</keyword>
<name>A0ACC0I0K7_9ERIC</name>
<accession>A0ACC0I0K7</accession>
<comment type="caution">
    <text evidence="1">The sequence shown here is derived from an EMBL/GenBank/DDBJ whole genome shotgun (WGS) entry which is preliminary data.</text>
</comment>
<evidence type="ECO:0000313" key="1">
    <source>
        <dbReference type="EMBL" id="KAI8019323.1"/>
    </source>
</evidence>
<sequence>MVDIPFGVKMRPIIIEQKYTPTYETIAVIDEVQDTNPWYYDIWNFLDKEAYPPGANAKDKRGIRRLAIQFIICGNKLYKRGHLGMHKLCVEEGESGRLMEAIHGG</sequence>
<organism evidence="1 2">
    <name type="scientific">Camellia lanceoleosa</name>
    <dbReference type="NCBI Taxonomy" id="1840588"/>
    <lineage>
        <taxon>Eukaryota</taxon>
        <taxon>Viridiplantae</taxon>
        <taxon>Streptophyta</taxon>
        <taxon>Embryophyta</taxon>
        <taxon>Tracheophyta</taxon>
        <taxon>Spermatophyta</taxon>
        <taxon>Magnoliopsida</taxon>
        <taxon>eudicotyledons</taxon>
        <taxon>Gunneridae</taxon>
        <taxon>Pentapetalae</taxon>
        <taxon>asterids</taxon>
        <taxon>Ericales</taxon>
        <taxon>Theaceae</taxon>
        <taxon>Camellia</taxon>
    </lineage>
</organism>
<evidence type="ECO:0000313" key="2">
    <source>
        <dbReference type="Proteomes" id="UP001060215"/>
    </source>
</evidence>
<reference evidence="1 2" key="1">
    <citation type="journal article" date="2022" name="Plant J.">
        <title>Chromosome-level genome of Camellia lanceoleosa provides a valuable resource for understanding genome evolution and self-incompatibility.</title>
        <authorList>
            <person name="Gong W."/>
            <person name="Xiao S."/>
            <person name="Wang L."/>
            <person name="Liao Z."/>
            <person name="Chang Y."/>
            <person name="Mo W."/>
            <person name="Hu G."/>
            <person name="Li W."/>
            <person name="Zhao G."/>
            <person name="Zhu H."/>
            <person name="Hu X."/>
            <person name="Ji K."/>
            <person name="Xiang X."/>
            <person name="Song Q."/>
            <person name="Yuan D."/>
            <person name="Jin S."/>
            <person name="Zhang L."/>
        </authorList>
    </citation>
    <scope>NUCLEOTIDE SEQUENCE [LARGE SCALE GENOMIC DNA]</scope>
    <source>
        <strain evidence="1">SQ_2022a</strain>
    </source>
</reference>
<dbReference type="EMBL" id="CM045759">
    <property type="protein sequence ID" value="KAI8019323.1"/>
    <property type="molecule type" value="Genomic_DNA"/>
</dbReference>
<dbReference type="Proteomes" id="UP001060215">
    <property type="component" value="Chromosome 2"/>
</dbReference>